<comment type="similarity">
    <text evidence="1">Belongs to the zinc-containing alcohol dehydrogenase family. Quinone oxidoreductase subfamily.</text>
</comment>
<proteinExistence type="inferred from homology"/>
<dbReference type="Pfam" id="PF00107">
    <property type="entry name" value="ADH_zinc_N"/>
    <property type="match status" value="1"/>
</dbReference>
<dbReference type="CDD" id="cd05289">
    <property type="entry name" value="MDR_like_2"/>
    <property type="match status" value="1"/>
</dbReference>
<evidence type="ECO:0000256" key="2">
    <source>
        <dbReference type="ARBA" id="ARBA00023002"/>
    </source>
</evidence>
<comment type="caution">
    <text evidence="6">The sequence shown here is derived from an EMBL/GenBank/DDBJ whole genome shotgun (WGS) entry which is preliminary data.</text>
</comment>
<evidence type="ECO:0000256" key="1">
    <source>
        <dbReference type="ARBA" id="ARBA00010371"/>
    </source>
</evidence>
<dbReference type="PANTHER" id="PTHR44573">
    <property type="entry name" value="NADPH-DEPENDENT ALKENAL/ONE OXIDOREDUCTASE, CHLOROPLASTIC"/>
    <property type="match status" value="1"/>
</dbReference>
<dbReference type="PANTHER" id="PTHR44573:SF6">
    <property type="entry name" value="2-ALKENAL REDUCTASE (NAD(P)(+))"/>
    <property type="match status" value="1"/>
</dbReference>
<evidence type="ECO:0000313" key="7">
    <source>
        <dbReference type="Proteomes" id="UP001151760"/>
    </source>
</evidence>
<evidence type="ECO:0000313" key="6">
    <source>
        <dbReference type="EMBL" id="GJS57080.1"/>
    </source>
</evidence>
<gene>
    <name evidence="6" type="ORF">Tco_0651864</name>
</gene>
<sequence>MKAWQYDEYGDVDVLKLSSDVPVPSINDEQVLVKVVAAALNPVDFKRRQGFIKATDSPFPIIPGHDVAGIVIKVGSNVKSLKEGDEVYGDVMENALAEPKQFGTLAEYVSVDEKLLALKPKSLDFLQAAAIPLAIETAYEGLERAGLSEGKSILVMNGAGGVGSFAIQLAKHVFGASKVAATSSTGKLELLKSLGADVAIDYTKENFEDLPDKYDVVYDCVGQPEKAVKAVNETGVAVSITGPIPEPGFDFVLTANGSMLTKLGPYLESGKLKVLVDPKSPYPFDKGARIVVVSSRLGRLNGKRNVIAAISFQISRADTQYVVVPLAVISVAQLATEQRRKKRRKMQRTERESVELGNPAGNCNQEKVAYQLVEFSHRKRCHPPGQRHLEEQWFFMLHKYDQISTYNVSPNSYFEDASMYQSYELHLFESSLSLLVVYSSIRHKVEIIKVKMLKENSNQEKLKKLVTGGYHSSKELILFPLKVFSGQRYCLKIKVFLKQIEGDDEPELDIRDLMKLKFTESVSDQLLKAETLSKLLR</sequence>
<evidence type="ECO:0000256" key="3">
    <source>
        <dbReference type="ARBA" id="ARBA00023027"/>
    </source>
</evidence>
<name>A0ABQ4WWA1_9ASTR</name>
<feature type="domain" description="Enoyl reductase (ER)" evidence="5">
    <location>
        <begin position="10"/>
        <end position="324"/>
    </location>
</feature>
<dbReference type="EMBL" id="BQNB010008981">
    <property type="protein sequence ID" value="GJS57080.1"/>
    <property type="molecule type" value="Genomic_DNA"/>
</dbReference>
<dbReference type="SUPFAM" id="SSF51735">
    <property type="entry name" value="NAD(P)-binding Rossmann-fold domains"/>
    <property type="match status" value="1"/>
</dbReference>
<keyword evidence="3" id="KW-0520">NAD</keyword>
<protein>
    <submittedName>
        <fullName evidence="6">2-methylene-furan-3-one reductase-like protein</fullName>
    </submittedName>
</protein>
<dbReference type="InterPro" id="IPR013149">
    <property type="entry name" value="ADH-like_C"/>
</dbReference>
<evidence type="ECO:0000259" key="5">
    <source>
        <dbReference type="SMART" id="SM00829"/>
    </source>
</evidence>
<dbReference type="Proteomes" id="UP001151760">
    <property type="component" value="Unassembled WGS sequence"/>
</dbReference>
<keyword evidence="7" id="KW-1185">Reference proteome</keyword>
<feature type="region of interest" description="Disordered" evidence="4">
    <location>
        <begin position="339"/>
        <end position="358"/>
    </location>
</feature>
<reference evidence="6" key="1">
    <citation type="journal article" date="2022" name="Int. J. Mol. Sci.">
        <title>Draft Genome of Tanacetum Coccineum: Genomic Comparison of Closely Related Tanacetum-Family Plants.</title>
        <authorList>
            <person name="Yamashiro T."/>
            <person name="Shiraishi A."/>
            <person name="Nakayama K."/>
            <person name="Satake H."/>
        </authorList>
    </citation>
    <scope>NUCLEOTIDE SEQUENCE</scope>
</reference>
<dbReference type="InterPro" id="IPR036291">
    <property type="entry name" value="NAD(P)-bd_dom_sf"/>
</dbReference>
<dbReference type="Pfam" id="PF08240">
    <property type="entry name" value="ADH_N"/>
    <property type="match status" value="1"/>
</dbReference>
<dbReference type="InterPro" id="IPR013154">
    <property type="entry name" value="ADH-like_N"/>
</dbReference>
<dbReference type="PROSITE" id="PS01162">
    <property type="entry name" value="QOR_ZETA_CRYSTAL"/>
    <property type="match status" value="1"/>
</dbReference>
<dbReference type="SMART" id="SM00829">
    <property type="entry name" value="PKS_ER"/>
    <property type="match status" value="1"/>
</dbReference>
<dbReference type="InterPro" id="IPR044626">
    <property type="entry name" value="AOR-like"/>
</dbReference>
<accession>A0ABQ4WWA1</accession>
<dbReference type="InterPro" id="IPR020843">
    <property type="entry name" value="ER"/>
</dbReference>
<dbReference type="InterPro" id="IPR011032">
    <property type="entry name" value="GroES-like_sf"/>
</dbReference>
<evidence type="ECO:0000256" key="4">
    <source>
        <dbReference type="SAM" id="MobiDB-lite"/>
    </source>
</evidence>
<reference evidence="6" key="2">
    <citation type="submission" date="2022-01" db="EMBL/GenBank/DDBJ databases">
        <authorList>
            <person name="Yamashiro T."/>
            <person name="Shiraishi A."/>
            <person name="Satake H."/>
            <person name="Nakayama K."/>
        </authorList>
    </citation>
    <scope>NUCLEOTIDE SEQUENCE</scope>
</reference>
<dbReference type="Gene3D" id="3.40.50.720">
    <property type="entry name" value="NAD(P)-binding Rossmann-like Domain"/>
    <property type="match status" value="1"/>
</dbReference>
<dbReference type="InterPro" id="IPR002364">
    <property type="entry name" value="Quin_OxRdtase/zeta-crystal_CS"/>
</dbReference>
<dbReference type="SUPFAM" id="SSF50129">
    <property type="entry name" value="GroES-like"/>
    <property type="match status" value="1"/>
</dbReference>
<keyword evidence="2" id="KW-0560">Oxidoreductase</keyword>
<dbReference type="Gene3D" id="3.90.180.10">
    <property type="entry name" value="Medium-chain alcohol dehydrogenases, catalytic domain"/>
    <property type="match status" value="1"/>
</dbReference>
<organism evidence="6 7">
    <name type="scientific">Tanacetum coccineum</name>
    <dbReference type="NCBI Taxonomy" id="301880"/>
    <lineage>
        <taxon>Eukaryota</taxon>
        <taxon>Viridiplantae</taxon>
        <taxon>Streptophyta</taxon>
        <taxon>Embryophyta</taxon>
        <taxon>Tracheophyta</taxon>
        <taxon>Spermatophyta</taxon>
        <taxon>Magnoliopsida</taxon>
        <taxon>eudicotyledons</taxon>
        <taxon>Gunneridae</taxon>
        <taxon>Pentapetalae</taxon>
        <taxon>asterids</taxon>
        <taxon>campanulids</taxon>
        <taxon>Asterales</taxon>
        <taxon>Asteraceae</taxon>
        <taxon>Asteroideae</taxon>
        <taxon>Anthemideae</taxon>
        <taxon>Anthemidinae</taxon>
        <taxon>Tanacetum</taxon>
    </lineage>
</organism>